<proteinExistence type="predicted"/>
<dbReference type="Pfam" id="PF00266">
    <property type="entry name" value="Aminotran_5"/>
    <property type="match status" value="1"/>
</dbReference>
<sequence>MSNNSQITQLIEREFNLNENISYLNHAAVSPWPTRTTLAVQAFAEENNTLGSLNYLEWMENEHELREQLAQLINAASTNEIALLKNTSEALSVVAHGTNWNSGDNVVISDQEFPSNRIVWQSLKNKGVEVKLIDLNSESSPELALIKQIDSHTRILSVSSVQYSTGLKLNLAVLGNACKQHGCLFCVDAIQSVAAVEIDVQQCEIDFLMADGHKWMLAPEGVAVFYCRQSRIQQLELHQFGWRMIENPHDFQQKDWKSAKNARRFECGSPNMLGIHALRASLSLILEVGISEVQNKLLSNVHFLFNLLESIPDIQIITDTSDNRYAGIVTFKSKTKDHELLYQYLMQNKVMCAHRAGGIRFSPHFYTSKNSMQSAVTILESF</sequence>
<dbReference type="InterPro" id="IPR000192">
    <property type="entry name" value="Aminotrans_V_dom"/>
</dbReference>
<dbReference type="PANTHER" id="PTHR43586:SF15">
    <property type="entry name" value="BLR3095 PROTEIN"/>
    <property type="match status" value="1"/>
</dbReference>
<dbReference type="PANTHER" id="PTHR43586">
    <property type="entry name" value="CYSTEINE DESULFURASE"/>
    <property type="match status" value="1"/>
</dbReference>
<dbReference type="EMBL" id="UOFS01000001">
    <property type="protein sequence ID" value="VAW90767.1"/>
    <property type="molecule type" value="Genomic_DNA"/>
</dbReference>
<dbReference type="SUPFAM" id="SSF53383">
    <property type="entry name" value="PLP-dependent transferases"/>
    <property type="match status" value="1"/>
</dbReference>
<reference evidence="2" key="1">
    <citation type="submission" date="2018-06" db="EMBL/GenBank/DDBJ databases">
        <authorList>
            <person name="Zhirakovskaya E."/>
        </authorList>
    </citation>
    <scope>NUCLEOTIDE SEQUENCE</scope>
</reference>
<evidence type="ECO:0000313" key="2">
    <source>
        <dbReference type="EMBL" id="VAW90767.1"/>
    </source>
</evidence>
<dbReference type="InterPro" id="IPR015422">
    <property type="entry name" value="PyrdxlP-dep_Trfase_small"/>
</dbReference>
<dbReference type="Gene3D" id="3.90.1150.10">
    <property type="entry name" value="Aspartate Aminotransferase, domain 1"/>
    <property type="match status" value="1"/>
</dbReference>
<organism evidence="2">
    <name type="scientific">hydrothermal vent metagenome</name>
    <dbReference type="NCBI Taxonomy" id="652676"/>
    <lineage>
        <taxon>unclassified sequences</taxon>
        <taxon>metagenomes</taxon>
        <taxon>ecological metagenomes</taxon>
    </lineage>
</organism>
<gene>
    <name evidence="2" type="ORF">MNBD_GAMMA22-1772</name>
</gene>
<name>A0A3B0ZTV2_9ZZZZ</name>
<evidence type="ECO:0000259" key="1">
    <source>
        <dbReference type="Pfam" id="PF00266"/>
    </source>
</evidence>
<dbReference type="Gene3D" id="3.40.640.10">
    <property type="entry name" value="Type I PLP-dependent aspartate aminotransferase-like (Major domain)"/>
    <property type="match status" value="1"/>
</dbReference>
<dbReference type="GO" id="GO:0031071">
    <property type="term" value="F:cysteine desulfurase activity"/>
    <property type="evidence" value="ECO:0007669"/>
    <property type="project" value="UniProtKB-EC"/>
</dbReference>
<dbReference type="InterPro" id="IPR015421">
    <property type="entry name" value="PyrdxlP-dep_Trfase_major"/>
</dbReference>
<dbReference type="AlphaFoldDB" id="A0A3B0ZTV2"/>
<dbReference type="InterPro" id="IPR015424">
    <property type="entry name" value="PyrdxlP-dep_Trfase"/>
</dbReference>
<keyword evidence="2" id="KW-0808">Transferase</keyword>
<dbReference type="EC" id="2.8.1.7" evidence="2"/>
<feature type="domain" description="Aminotransferase class V" evidence="1">
    <location>
        <begin position="23"/>
        <end position="352"/>
    </location>
</feature>
<protein>
    <submittedName>
        <fullName evidence="2">Cysteine desulfurase</fullName>
        <ecNumber evidence="2">2.8.1.7</ecNumber>
    </submittedName>
</protein>
<accession>A0A3B0ZTV2</accession>